<proteinExistence type="predicted"/>
<dbReference type="EMBL" id="BAAAUD010000036">
    <property type="protein sequence ID" value="GAA2947515.1"/>
    <property type="molecule type" value="Genomic_DNA"/>
</dbReference>
<name>A0ABN3XBJ8_9ACTN</name>
<comment type="caution">
    <text evidence="1">The sequence shown here is derived from an EMBL/GenBank/DDBJ whole genome shotgun (WGS) entry which is preliminary data.</text>
</comment>
<gene>
    <name evidence="1" type="ORF">GCM10010446_35930</name>
</gene>
<keyword evidence="2" id="KW-1185">Reference proteome</keyword>
<evidence type="ECO:0000313" key="1">
    <source>
        <dbReference type="EMBL" id="GAA2947515.1"/>
    </source>
</evidence>
<organism evidence="1 2">
    <name type="scientific">Streptomyces enissocaesilis</name>
    <dbReference type="NCBI Taxonomy" id="332589"/>
    <lineage>
        <taxon>Bacteria</taxon>
        <taxon>Bacillati</taxon>
        <taxon>Actinomycetota</taxon>
        <taxon>Actinomycetes</taxon>
        <taxon>Kitasatosporales</taxon>
        <taxon>Streptomycetaceae</taxon>
        <taxon>Streptomyces</taxon>
        <taxon>Streptomyces rochei group</taxon>
    </lineage>
</organism>
<protein>
    <recommendedName>
        <fullName evidence="3">WbqC-like protein</fullName>
    </recommendedName>
</protein>
<reference evidence="1 2" key="1">
    <citation type="journal article" date="2019" name="Int. J. Syst. Evol. Microbiol.">
        <title>The Global Catalogue of Microorganisms (GCM) 10K type strain sequencing project: providing services to taxonomists for standard genome sequencing and annotation.</title>
        <authorList>
            <consortium name="The Broad Institute Genomics Platform"/>
            <consortium name="The Broad Institute Genome Sequencing Center for Infectious Disease"/>
            <person name="Wu L."/>
            <person name="Ma J."/>
        </authorList>
    </citation>
    <scope>NUCLEOTIDE SEQUENCE [LARGE SCALE GENOMIC DNA]</scope>
    <source>
        <strain evidence="1 2">JCM 9088</strain>
    </source>
</reference>
<dbReference type="Pfam" id="PF08889">
    <property type="entry name" value="WbqC"/>
    <property type="match status" value="1"/>
</dbReference>
<dbReference type="InterPro" id="IPR014985">
    <property type="entry name" value="WbqC"/>
</dbReference>
<accession>A0ABN3XBJ8</accession>
<evidence type="ECO:0000313" key="2">
    <source>
        <dbReference type="Proteomes" id="UP001500403"/>
    </source>
</evidence>
<dbReference type="Proteomes" id="UP001500403">
    <property type="component" value="Unassembled WGS sequence"/>
</dbReference>
<evidence type="ECO:0008006" key="3">
    <source>
        <dbReference type="Google" id="ProtNLM"/>
    </source>
</evidence>
<sequence length="265" mass="29009">MCMTLTSASWAPASTAASSVPDPPADASGGLCAIHQPNLFPRLSTLAKLFSADYWIVLDDVQFARRDYQHRARLAALDDSSRQQWLTLPTHLPHGRPTLISQARLVDPRRSRRTIQLLVRQYYGRSRYWGAVAEVLDALDDSDRVADLARTSTTALLSALGWSGKVQGSTAIPTRQGRSERLADLAAATGSTHYLCGTGGLRYLDAAPFDTHGIPVLPFHTPVDDPLWRWARRCSSLWALSKIGPDALADQLTAQREAHHPGAHA</sequence>